<dbReference type="EMBL" id="NESQ01000050">
    <property type="protein sequence ID" value="PUU81123.1"/>
    <property type="molecule type" value="Genomic_DNA"/>
</dbReference>
<keyword evidence="2" id="KW-1185">Reference proteome</keyword>
<reference evidence="1 2" key="1">
    <citation type="submission" date="2017-04" db="EMBL/GenBank/DDBJ databases">
        <title>Draft genome sequence of Tuber borchii Vittad., a whitish edible truffle.</title>
        <authorList>
            <consortium name="DOE Joint Genome Institute"/>
            <person name="Murat C."/>
            <person name="Kuo A."/>
            <person name="Barry K.W."/>
            <person name="Clum A."/>
            <person name="Dockter R.B."/>
            <person name="Fauchery L."/>
            <person name="Iotti M."/>
            <person name="Kohler A."/>
            <person name="Labutti K."/>
            <person name="Lindquist E.A."/>
            <person name="Lipzen A."/>
            <person name="Ohm R.A."/>
            <person name="Wang M."/>
            <person name="Grigoriev I.V."/>
            <person name="Zambonelli A."/>
            <person name="Martin F.M."/>
        </authorList>
    </citation>
    <scope>NUCLEOTIDE SEQUENCE [LARGE SCALE GENOMIC DNA]</scope>
    <source>
        <strain evidence="1 2">Tbo3840</strain>
    </source>
</reference>
<dbReference type="AlphaFoldDB" id="A0A2T7A077"/>
<evidence type="ECO:0000313" key="2">
    <source>
        <dbReference type="Proteomes" id="UP000244722"/>
    </source>
</evidence>
<comment type="caution">
    <text evidence="1">The sequence shown here is derived from an EMBL/GenBank/DDBJ whole genome shotgun (WGS) entry which is preliminary data.</text>
</comment>
<dbReference type="Proteomes" id="UP000244722">
    <property type="component" value="Unassembled WGS sequence"/>
</dbReference>
<accession>A0A2T7A077</accession>
<evidence type="ECO:0000313" key="1">
    <source>
        <dbReference type="EMBL" id="PUU81123.1"/>
    </source>
</evidence>
<protein>
    <submittedName>
        <fullName evidence="1">Uncharacterized protein</fullName>
    </submittedName>
</protein>
<sequence length="173" mass="19250">MWMLGVRYWGAAGKREISMVCSPTFPITDMHHGLSLMVQIDSTLASIQLSPEYHLSCTGLPLAPLKVGDLEKSGVMRVLLCDAKHTGKGILYCTWNSAQFYRAHRSEWPSVPGRQGQRGVRPGAGGRLVLASDCWWILSPLKFGDLHPTRTYHPCSQRDHVFLSQTQDAKLSS</sequence>
<name>A0A2T7A077_TUBBO</name>
<gene>
    <name evidence="1" type="ORF">B9Z19DRAFT_653564</name>
</gene>
<proteinExistence type="predicted"/>
<organism evidence="1 2">
    <name type="scientific">Tuber borchii</name>
    <name type="common">White truffle</name>
    <dbReference type="NCBI Taxonomy" id="42251"/>
    <lineage>
        <taxon>Eukaryota</taxon>
        <taxon>Fungi</taxon>
        <taxon>Dikarya</taxon>
        <taxon>Ascomycota</taxon>
        <taxon>Pezizomycotina</taxon>
        <taxon>Pezizomycetes</taxon>
        <taxon>Pezizales</taxon>
        <taxon>Tuberaceae</taxon>
        <taxon>Tuber</taxon>
    </lineage>
</organism>